<dbReference type="AlphaFoldDB" id="A0A9P4U231"/>
<accession>A0A9P4U231</accession>
<name>A0A9P4U231_9PEZI</name>
<comment type="similarity">
    <text evidence="2">Belongs to the NAD(P)-dependent epimerase/dehydratase family. Dihydroflavonol-4-reductase subfamily.</text>
</comment>
<evidence type="ECO:0000256" key="2">
    <source>
        <dbReference type="ARBA" id="ARBA00023445"/>
    </source>
</evidence>
<organism evidence="4 5">
    <name type="scientific">Tothia fuscella</name>
    <dbReference type="NCBI Taxonomy" id="1048955"/>
    <lineage>
        <taxon>Eukaryota</taxon>
        <taxon>Fungi</taxon>
        <taxon>Dikarya</taxon>
        <taxon>Ascomycota</taxon>
        <taxon>Pezizomycotina</taxon>
        <taxon>Dothideomycetes</taxon>
        <taxon>Pleosporomycetidae</taxon>
        <taxon>Venturiales</taxon>
        <taxon>Cylindrosympodiaceae</taxon>
        <taxon>Tothia</taxon>
    </lineage>
</organism>
<evidence type="ECO:0000313" key="4">
    <source>
        <dbReference type="EMBL" id="KAF2433598.1"/>
    </source>
</evidence>
<keyword evidence="5" id="KW-1185">Reference proteome</keyword>
<evidence type="ECO:0000313" key="5">
    <source>
        <dbReference type="Proteomes" id="UP000800235"/>
    </source>
</evidence>
<dbReference type="SUPFAM" id="SSF51735">
    <property type="entry name" value="NAD(P)-binding Rossmann-fold domains"/>
    <property type="match status" value="1"/>
</dbReference>
<gene>
    <name evidence="4" type="ORF">EJ08DRAFT_647277</name>
</gene>
<dbReference type="EMBL" id="MU007020">
    <property type="protein sequence ID" value="KAF2433598.1"/>
    <property type="molecule type" value="Genomic_DNA"/>
</dbReference>
<dbReference type="InterPro" id="IPR001509">
    <property type="entry name" value="Epimerase_deHydtase"/>
</dbReference>
<dbReference type="Proteomes" id="UP000800235">
    <property type="component" value="Unassembled WGS sequence"/>
</dbReference>
<feature type="domain" description="NAD-dependent epimerase/dehydratase" evidence="3">
    <location>
        <begin position="9"/>
        <end position="265"/>
    </location>
</feature>
<evidence type="ECO:0000259" key="3">
    <source>
        <dbReference type="Pfam" id="PF01370"/>
    </source>
</evidence>
<dbReference type="Gene3D" id="3.40.50.720">
    <property type="entry name" value="NAD(P)-binding Rossmann-like Domain"/>
    <property type="match status" value="1"/>
</dbReference>
<protein>
    <submittedName>
        <fullName evidence="4">NAD(P)-binding protein</fullName>
    </submittedName>
</protein>
<dbReference type="OrthoDB" id="2735536at2759"/>
<proteinExistence type="inferred from homology"/>
<dbReference type="GO" id="GO:0016616">
    <property type="term" value="F:oxidoreductase activity, acting on the CH-OH group of donors, NAD or NADP as acceptor"/>
    <property type="evidence" value="ECO:0007669"/>
    <property type="project" value="TreeGrafter"/>
</dbReference>
<dbReference type="PANTHER" id="PTHR10366">
    <property type="entry name" value="NAD DEPENDENT EPIMERASE/DEHYDRATASE"/>
    <property type="match status" value="1"/>
</dbReference>
<reference evidence="4" key="1">
    <citation type="journal article" date="2020" name="Stud. Mycol.">
        <title>101 Dothideomycetes genomes: a test case for predicting lifestyles and emergence of pathogens.</title>
        <authorList>
            <person name="Haridas S."/>
            <person name="Albert R."/>
            <person name="Binder M."/>
            <person name="Bloem J."/>
            <person name="Labutti K."/>
            <person name="Salamov A."/>
            <person name="Andreopoulos B."/>
            <person name="Baker S."/>
            <person name="Barry K."/>
            <person name="Bills G."/>
            <person name="Bluhm B."/>
            <person name="Cannon C."/>
            <person name="Castanera R."/>
            <person name="Culley D."/>
            <person name="Daum C."/>
            <person name="Ezra D."/>
            <person name="Gonzalez J."/>
            <person name="Henrissat B."/>
            <person name="Kuo A."/>
            <person name="Liang C."/>
            <person name="Lipzen A."/>
            <person name="Lutzoni F."/>
            <person name="Magnuson J."/>
            <person name="Mondo S."/>
            <person name="Nolan M."/>
            <person name="Ohm R."/>
            <person name="Pangilinan J."/>
            <person name="Park H.-J."/>
            <person name="Ramirez L."/>
            <person name="Alfaro M."/>
            <person name="Sun H."/>
            <person name="Tritt A."/>
            <person name="Yoshinaga Y."/>
            <person name="Zwiers L.-H."/>
            <person name="Turgeon B."/>
            <person name="Goodwin S."/>
            <person name="Spatafora J."/>
            <person name="Crous P."/>
            <person name="Grigoriev I."/>
        </authorList>
    </citation>
    <scope>NUCLEOTIDE SEQUENCE</scope>
    <source>
        <strain evidence="4">CBS 130266</strain>
    </source>
</reference>
<comment type="caution">
    <text evidence="4">The sequence shown here is derived from an EMBL/GenBank/DDBJ whole genome shotgun (WGS) entry which is preliminary data.</text>
</comment>
<dbReference type="InterPro" id="IPR050425">
    <property type="entry name" value="NAD(P)_dehydrat-like"/>
</dbReference>
<dbReference type="Pfam" id="PF01370">
    <property type="entry name" value="Epimerase"/>
    <property type="match status" value="1"/>
</dbReference>
<dbReference type="PANTHER" id="PTHR10366:SF564">
    <property type="entry name" value="STEROL-4-ALPHA-CARBOXYLATE 3-DEHYDROGENASE, DECARBOXYLATING"/>
    <property type="match status" value="1"/>
</dbReference>
<dbReference type="InterPro" id="IPR036291">
    <property type="entry name" value="NAD(P)-bd_dom_sf"/>
</dbReference>
<keyword evidence="1" id="KW-0560">Oxidoreductase</keyword>
<evidence type="ECO:0000256" key="1">
    <source>
        <dbReference type="ARBA" id="ARBA00023002"/>
    </source>
</evidence>
<sequence>MSPPSEQTVLVTGANGFVAGQIINLLLKKGYKVRGTVRSDRSINAAKESHKGYASQLSFAIVPDMTVIEAYKDAFQGVTAVFHTASPFVLAPKDNESELLKPAVAGVVSALEAAAQYGPNVKAFILMASFASILDLSKGYRPTYTYSEKDWNPISYEEAKVADGPTAYCASKAFAEKAGWEWMQTHKPNFTFSSICPPWVFGPNISPITNLNKLNESTHAIYTLIRGDKIPDADFCGFADVRDVAAAHVSLLEKESAQGERYIVGNHFDYQTAVDELVKEMPELEGRIPKGEPGAGLKEGVYYRIDGSKVVEALGLEYTPLGVTMRDTFKQLMEAEGKTA</sequence>